<dbReference type="SUPFAM" id="SSF55620">
    <property type="entry name" value="Tetrahydrobiopterin biosynthesis enzymes-like"/>
    <property type="match status" value="1"/>
</dbReference>
<organism evidence="1 2">
    <name type="scientific">Halogeometricum salsisoli</name>
    <dbReference type="NCBI Taxonomy" id="2950536"/>
    <lineage>
        <taxon>Archaea</taxon>
        <taxon>Methanobacteriati</taxon>
        <taxon>Methanobacteriota</taxon>
        <taxon>Stenosarchaea group</taxon>
        <taxon>Halobacteria</taxon>
        <taxon>Halobacteriales</taxon>
        <taxon>Haloferacaceae</taxon>
        <taxon>Halogeometricum</taxon>
    </lineage>
</organism>
<dbReference type="Proteomes" id="UP001257060">
    <property type="component" value="Unassembled WGS sequence"/>
</dbReference>
<evidence type="ECO:0000313" key="2">
    <source>
        <dbReference type="Proteomes" id="UP001257060"/>
    </source>
</evidence>
<dbReference type="InterPro" id="IPR043133">
    <property type="entry name" value="GTP-CH-I_C/QueF"/>
</dbReference>
<evidence type="ECO:0000313" key="1">
    <source>
        <dbReference type="EMBL" id="MDS0297779.1"/>
    </source>
</evidence>
<gene>
    <name evidence="1" type="ORF">NDI76_03405</name>
</gene>
<dbReference type="EMBL" id="JAMQOP010000001">
    <property type="protein sequence ID" value="MDS0297779.1"/>
    <property type="molecule type" value="Genomic_DNA"/>
</dbReference>
<reference evidence="1 2" key="1">
    <citation type="submission" date="2022-06" db="EMBL/GenBank/DDBJ databases">
        <title>Halogeometricum sp. a new haloarchaeum isolate from saline soil.</title>
        <authorList>
            <person name="Strakova D."/>
            <person name="Galisteo C."/>
            <person name="Sanchez-Porro C."/>
            <person name="Ventosa A."/>
        </authorList>
    </citation>
    <scope>NUCLEOTIDE SEQUENCE [LARGE SCALE GENOMIC DNA]</scope>
    <source>
        <strain evidence="1 2">S1BR25-6</strain>
    </source>
</reference>
<dbReference type="InterPro" id="IPR029500">
    <property type="entry name" value="QueF"/>
</dbReference>
<sequence>MSTQSSPTERQTILEIFDAPDSNTSQVYTFETSELTAQCPFDFGGPDYYQFELRYVPDKHCLESRSLKQFLESYRDTEITAEELGAEMFAAFQQTAEPAKMYLRLEQARRGGLEETVEFGERSLYRG</sequence>
<name>A0ABU2GAK6_9EURY</name>
<dbReference type="PANTHER" id="PTHR34354:SF1">
    <property type="entry name" value="NADPH-DEPENDENT 7-CYANO-7-DEAZAGUANINE REDUCTASE"/>
    <property type="match status" value="1"/>
</dbReference>
<keyword evidence="2" id="KW-1185">Reference proteome</keyword>
<dbReference type="PANTHER" id="PTHR34354">
    <property type="entry name" value="NADPH-DEPENDENT 7-CYANO-7-DEAZAGUANINE REDUCTASE"/>
    <property type="match status" value="1"/>
</dbReference>
<evidence type="ECO:0008006" key="3">
    <source>
        <dbReference type="Google" id="ProtNLM"/>
    </source>
</evidence>
<comment type="caution">
    <text evidence="1">The sequence shown here is derived from an EMBL/GenBank/DDBJ whole genome shotgun (WGS) entry which is preliminary data.</text>
</comment>
<dbReference type="InterPro" id="IPR050084">
    <property type="entry name" value="NADPH_dep_7-cyano-7-deazaG_red"/>
</dbReference>
<dbReference type="Pfam" id="PF14489">
    <property type="entry name" value="QueF"/>
    <property type="match status" value="1"/>
</dbReference>
<dbReference type="RefSeq" id="WP_310922607.1">
    <property type="nucleotide sequence ID" value="NZ_JAMQOP010000001.1"/>
</dbReference>
<dbReference type="Gene3D" id="3.30.1130.10">
    <property type="match status" value="1"/>
</dbReference>
<accession>A0ABU2GAK6</accession>
<protein>
    <recommendedName>
        <fullName evidence="3">7-cyano-7-deazaguanine reductase</fullName>
    </recommendedName>
</protein>
<proteinExistence type="predicted"/>